<evidence type="ECO:0000256" key="3">
    <source>
        <dbReference type="SAM" id="Coils"/>
    </source>
</evidence>
<keyword evidence="2" id="KW-0378">Hydrolase</keyword>
<dbReference type="GO" id="GO:0004190">
    <property type="term" value="F:aspartic-type endopeptidase activity"/>
    <property type="evidence" value="ECO:0007669"/>
    <property type="project" value="UniProtKB-KW"/>
</dbReference>
<evidence type="ECO:0000256" key="4">
    <source>
        <dbReference type="SAM" id="MobiDB-lite"/>
    </source>
</evidence>
<dbReference type="PROSITE" id="PS50994">
    <property type="entry name" value="INTEGRASE"/>
    <property type="match status" value="1"/>
</dbReference>
<evidence type="ECO:0000313" key="6">
    <source>
        <dbReference type="EMBL" id="KAG9458789.1"/>
    </source>
</evidence>
<dbReference type="Pfam" id="PF14223">
    <property type="entry name" value="Retrotran_gag_2"/>
    <property type="match status" value="1"/>
</dbReference>
<dbReference type="SUPFAM" id="SSF56672">
    <property type="entry name" value="DNA/RNA polymerases"/>
    <property type="match status" value="1"/>
</dbReference>
<dbReference type="CDD" id="cd09272">
    <property type="entry name" value="RNase_HI_RT_Ty1"/>
    <property type="match status" value="1"/>
</dbReference>
<gene>
    <name evidence="6" type="ORF">H6P81_003297</name>
</gene>
<dbReference type="Gene3D" id="3.30.420.10">
    <property type="entry name" value="Ribonuclease H-like superfamily/Ribonuclease H"/>
    <property type="match status" value="1"/>
</dbReference>
<dbReference type="Gene3D" id="3.10.10.10">
    <property type="entry name" value="HIV Type 1 Reverse Transcriptase, subunit A, domain 1"/>
    <property type="match status" value="1"/>
</dbReference>
<dbReference type="InterPro" id="IPR043502">
    <property type="entry name" value="DNA/RNA_pol_sf"/>
</dbReference>
<dbReference type="PANTHER" id="PTHR42648:SF21">
    <property type="entry name" value="CYSTEINE-RICH RLK (RECEPTOR-LIKE PROTEIN KINASE) 8"/>
    <property type="match status" value="1"/>
</dbReference>
<dbReference type="InterPro" id="IPR021109">
    <property type="entry name" value="Peptidase_aspartic_dom_sf"/>
</dbReference>
<dbReference type="Gene3D" id="2.40.70.10">
    <property type="entry name" value="Acid Proteases"/>
    <property type="match status" value="1"/>
</dbReference>
<dbReference type="Pfam" id="PF22936">
    <property type="entry name" value="Pol_BBD"/>
    <property type="match status" value="1"/>
</dbReference>
<dbReference type="InterPro" id="IPR005162">
    <property type="entry name" value="Retrotrans_gag_dom"/>
</dbReference>
<dbReference type="Pfam" id="PF03732">
    <property type="entry name" value="Retrotrans_gag"/>
    <property type="match status" value="1"/>
</dbReference>
<dbReference type="SUPFAM" id="SSF53098">
    <property type="entry name" value="Ribonuclease H-like"/>
    <property type="match status" value="1"/>
</dbReference>
<protein>
    <recommendedName>
        <fullName evidence="5">Integrase catalytic domain-containing protein</fullName>
    </recommendedName>
</protein>
<accession>A0AAV7FCR3</accession>
<feature type="region of interest" description="Disordered" evidence="4">
    <location>
        <begin position="353"/>
        <end position="374"/>
    </location>
</feature>
<dbReference type="InterPro" id="IPR012337">
    <property type="entry name" value="RNaseH-like_sf"/>
</dbReference>
<reference evidence="6 7" key="1">
    <citation type="submission" date="2021-07" db="EMBL/GenBank/DDBJ databases">
        <title>The Aristolochia fimbriata genome: insights into angiosperm evolution, floral development and chemical biosynthesis.</title>
        <authorList>
            <person name="Jiao Y."/>
        </authorList>
    </citation>
    <scope>NUCLEOTIDE SEQUENCE [LARGE SCALE GENOMIC DNA]</scope>
    <source>
        <strain evidence="6">IBCAS-2021</strain>
        <tissue evidence="6">Leaf</tissue>
    </source>
</reference>
<evidence type="ECO:0000256" key="1">
    <source>
        <dbReference type="ARBA" id="ARBA00022670"/>
    </source>
</evidence>
<organism evidence="6 7">
    <name type="scientific">Aristolochia fimbriata</name>
    <name type="common">White veined hardy Dutchman's pipe vine</name>
    <dbReference type="NCBI Taxonomy" id="158543"/>
    <lineage>
        <taxon>Eukaryota</taxon>
        <taxon>Viridiplantae</taxon>
        <taxon>Streptophyta</taxon>
        <taxon>Embryophyta</taxon>
        <taxon>Tracheophyta</taxon>
        <taxon>Spermatophyta</taxon>
        <taxon>Magnoliopsida</taxon>
        <taxon>Magnoliidae</taxon>
        <taxon>Piperales</taxon>
        <taxon>Aristolochiaceae</taxon>
        <taxon>Aristolochia</taxon>
    </lineage>
</organism>
<evidence type="ECO:0000313" key="7">
    <source>
        <dbReference type="Proteomes" id="UP000825729"/>
    </source>
</evidence>
<dbReference type="InterPro" id="IPR025724">
    <property type="entry name" value="GAG-pre-integrase_dom"/>
</dbReference>
<feature type="region of interest" description="Disordered" evidence="4">
    <location>
        <begin position="751"/>
        <end position="771"/>
    </location>
</feature>
<dbReference type="Pfam" id="PF00665">
    <property type="entry name" value="rve"/>
    <property type="match status" value="1"/>
</dbReference>
<dbReference type="PANTHER" id="PTHR42648">
    <property type="entry name" value="TRANSPOSASE, PUTATIVE-RELATED"/>
    <property type="match status" value="1"/>
</dbReference>
<dbReference type="InterPro" id="IPR039537">
    <property type="entry name" value="Retrotran_Ty1/copia-like"/>
</dbReference>
<dbReference type="EMBL" id="JAINDJ010000002">
    <property type="protein sequence ID" value="KAG9458789.1"/>
    <property type="molecule type" value="Genomic_DNA"/>
</dbReference>
<feature type="region of interest" description="Disordered" evidence="4">
    <location>
        <begin position="1075"/>
        <end position="1113"/>
    </location>
</feature>
<sequence length="1707" mass="194355">MADTIKDGGSSTRPPLLEGTNYPYWKARMIAYIKSIDEDAWRTVLEGWSRPTVVLEGKMLDKPQKNWTDEEKKSSKLNSKALNAIFCGVSLEEFSRMSAIASAKEAWESLEIHYEGTTSVRIAKLQQLMTKFELIKMKEDETILEYDGKIRSLANEARLLGDLFPKSRLRWKLRRIYLKRMTRILRSLVKPENKYGEKKPDKFTAEQRRVQCHGCDGYGHIQAECPTVQKKKKAHNVTWSDSDSNSSDSDENYTVFFTGVQDDVPHLSIPKDNIPLPKGMKDKLNNLSNINREQIVKLNESEVSQKFLQIDVMKREKSLKLQEKQIEELQKELSSTQQVLKNLEKGKGKLDEILSSGKTSNDKSGLGYTGSTSKRQTIGCSKHMTGKSNLLSNISYTESGQVTFGDGAKGTITGKRTLHVDGLPRLLNVLLVQGLKANLISINQLCDENLLVHSTSEKSLVADHKRNLVMEGVRTGDNYYKLIDKLQCYTASLDNADIWHEKLGHVHFRHIQKLIKHAAVKGLPEIKNIRDKHCGDCQRGKQHKTQHKSTTQINTTRPLELLHVDLMGPVCTPSHKGKRYIFVSVDDFSRFCWVDFLREKSDTFEFFQRLCSKVIMEKGETIQKIMRLRSDHGKEFKNKDFAEFCDKRGIHHEFSAPKTPQQNGVVERKNITLQEMARVMLLSKGLPEKHWVEAINTACYITNRVFFRPFTHKTPYELYKGKKPTVSHFHNFGSKCDILCDREALGKFAARSDEDEDFPSSQRQNDSIPEVISVSEGGLEPHSDETPIESPEADVNTHQYRINLVLPKNLLPEFRKIIQQKQLLENSMKAMKQEFEISMVGELSFFLGFQIKQQDNAICPDLCFSVGVCARYQANQKESHLQAIKRILRYVHGTTELGIFYSNSSTVALAGYSDADWAGNAADRKSTSGGCFYLATNLVAWYSKKQNSISLSTAEAEYIAAGSCCTQLLWMKQMLADYGFEQDILIVFCDNTSAIDISKNPVQHSHTKHIDIRYHFIRELVTEKIISLEHISTPNQLADIFTKNLDRVSLELRESAEEVLDDLLVELGLCMKTRSGEEPLAEPDPEPERSLLNRRRRGNSAMEDQNQKEGAEKTMEHYVQSNPNAQRSAIVRPEVPSNFKIKPQILSMIQNNYQFGGLSNEDPNEHIEKLLEICDTFRFKDVTNEAVWLRLFPFTLRDRAKSWYHTLPSKSIQTWDELQRKFLGKYFPPAKTIKLRNAISNFMLEYDEQLYEARKRFKELLRKCPNHGIPRWMQIETFYNGITVLTRNLIDAAVGGTMKKKTPNEVYELIEEMESNMYQYPVERSASGRVSSIHNADPVLALQAQVESLTKQLSKLHTPSLVAQICDMCGGGHPNHECQAGASINLMPLSICRKLNLGELKETNIMLQFADRSTKRPNGLIEDVLIRIGKFIYPCDFVVLDMEVDWELPLILGRPFLATATALIDVKQGKLTLRLNDEEIVFDIKQAIKGPSNSCDDTCYFIDVIDECADHVQQEIMMKDSLERCLAQSCTKDDDGPLMQQEVEKLEAEGNKEEDEGAEIKDPSKLELKPLPSSLKYVYLENDSKPVTISSCLNVREEKLLIEVLSKHKKAIGWTISDKKGISPTTCMHKILMEDTFKPTIQPQRRLNPTLQEVVKKEVVKLLDAGIVYPIFNSKSVSPVQVVPKKGGMTVIKNLDNELIPTRTVTE</sequence>
<name>A0AAV7FCR3_ARIFI</name>
<dbReference type="CDD" id="cd00303">
    <property type="entry name" value="retropepsin_like"/>
    <property type="match status" value="1"/>
</dbReference>
<keyword evidence="3" id="KW-0175">Coiled coil</keyword>
<evidence type="ECO:0000259" key="5">
    <source>
        <dbReference type="PROSITE" id="PS50994"/>
    </source>
</evidence>
<keyword evidence="2" id="KW-0064">Aspartyl protease</keyword>
<dbReference type="InterPro" id="IPR054722">
    <property type="entry name" value="PolX-like_BBD"/>
</dbReference>
<feature type="compositionally biased region" description="Polar residues" evidence="4">
    <location>
        <begin position="356"/>
        <end position="374"/>
    </location>
</feature>
<keyword evidence="1" id="KW-0645">Protease</keyword>
<dbReference type="GO" id="GO:0006508">
    <property type="term" value="P:proteolysis"/>
    <property type="evidence" value="ECO:0007669"/>
    <property type="project" value="UniProtKB-KW"/>
</dbReference>
<dbReference type="GO" id="GO:0015074">
    <property type="term" value="P:DNA integration"/>
    <property type="evidence" value="ECO:0007669"/>
    <property type="project" value="InterPro"/>
</dbReference>
<dbReference type="InterPro" id="IPR036397">
    <property type="entry name" value="RNaseH_sf"/>
</dbReference>
<feature type="coiled-coil region" evidence="3">
    <location>
        <begin position="312"/>
        <end position="346"/>
    </location>
</feature>
<keyword evidence="7" id="KW-1185">Reference proteome</keyword>
<comment type="caution">
    <text evidence="6">The sequence shown here is derived from an EMBL/GenBank/DDBJ whole genome shotgun (WGS) entry which is preliminary data.</text>
</comment>
<dbReference type="Pfam" id="PF13976">
    <property type="entry name" value="gag_pre-integrs"/>
    <property type="match status" value="1"/>
</dbReference>
<dbReference type="Proteomes" id="UP000825729">
    <property type="component" value="Unassembled WGS sequence"/>
</dbReference>
<evidence type="ECO:0000256" key="2">
    <source>
        <dbReference type="ARBA" id="ARBA00022750"/>
    </source>
</evidence>
<dbReference type="InterPro" id="IPR001584">
    <property type="entry name" value="Integrase_cat-core"/>
</dbReference>
<feature type="domain" description="Integrase catalytic" evidence="5">
    <location>
        <begin position="554"/>
        <end position="723"/>
    </location>
</feature>
<dbReference type="GO" id="GO:0003676">
    <property type="term" value="F:nucleic acid binding"/>
    <property type="evidence" value="ECO:0007669"/>
    <property type="project" value="InterPro"/>
</dbReference>
<proteinExistence type="predicted"/>